<name>A0ABS0L7R4_9BACT</name>
<dbReference type="Proteomes" id="UP000601099">
    <property type="component" value="Unassembled WGS sequence"/>
</dbReference>
<keyword evidence="2" id="KW-1185">Reference proteome</keyword>
<evidence type="ECO:0008006" key="3">
    <source>
        <dbReference type="Google" id="ProtNLM"/>
    </source>
</evidence>
<comment type="caution">
    <text evidence="1">The sequence shown here is derived from an EMBL/GenBank/DDBJ whole genome shotgun (WGS) entry which is preliminary data.</text>
</comment>
<evidence type="ECO:0000313" key="1">
    <source>
        <dbReference type="EMBL" id="MBG8556147.1"/>
    </source>
</evidence>
<evidence type="ECO:0000313" key="2">
    <source>
        <dbReference type="Proteomes" id="UP000601099"/>
    </source>
</evidence>
<accession>A0ABS0L7R4</accession>
<protein>
    <recommendedName>
        <fullName evidence="3">SMI1/KNR4 family protein</fullName>
    </recommendedName>
</protein>
<gene>
    <name evidence="1" type="ORF">I5L79_21560</name>
</gene>
<dbReference type="RefSeq" id="WP_196957164.1">
    <property type="nucleotide sequence ID" value="NZ_JADWYK010000020.1"/>
</dbReference>
<dbReference type="EMBL" id="JADWYK010000020">
    <property type="protein sequence ID" value="MBG8556147.1"/>
    <property type="molecule type" value="Genomic_DNA"/>
</dbReference>
<organism evidence="1 2">
    <name type="scientific">Hymenobacter guriensis</name>
    <dbReference type="NCBI Taxonomy" id="2793065"/>
    <lineage>
        <taxon>Bacteria</taxon>
        <taxon>Pseudomonadati</taxon>
        <taxon>Bacteroidota</taxon>
        <taxon>Cytophagia</taxon>
        <taxon>Cytophagales</taxon>
        <taxon>Hymenobacteraceae</taxon>
        <taxon>Hymenobacter</taxon>
    </lineage>
</organism>
<proteinExistence type="predicted"/>
<sequence length="189" mass="22340">MDFRNVLVRFLEELKRNKSPVISFLNDGIAEQEALALFSRINISPPKCLLDLYTWKNGLYSENINANYLLFGARGIFSPLEISTHLYVLDIEEEIYPKYLFPLFFDSTYLINIDPLSKSFNMIYYYSPSLGMSHPITIYDSLSKMFHTYIECFQKKAFFYDENKYFTEIIDDVEIISKSLNPKSEYWKQ</sequence>
<reference evidence="1 2" key="1">
    <citation type="submission" date="2020-11" db="EMBL/GenBank/DDBJ databases">
        <title>Hymenobacter sp.</title>
        <authorList>
            <person name="Kim M.K."/>
        </authorList>
    </citation>
    <scope>NUCLEOTIDE SEQUENCE [LARGE SCALE GENOMIC DNA]</scope>
    <source>
        <strain evidence="1 2">BT594</strain>
    </source>
</reference>